<sequence length="246" mass="28300">MSASLFKGFAACEASALAQLKGDWKPTSNPTALLVGNYIHSYFESKESHEKFVDENKEAMQTRSGAFRAPYKHADKMIEVLEADPFFMNAYQGDKEVIVTGDLFGKKWKGKIDCLNLDKGYFVDLKTTADIHKRFWSIADHKWVSFIESYDYVLQMAVYTELIRQTFGVDCTCFIMAVSKQDPPDHAAIYIEPERFQERMEFIRDYQPRVQQILAGEIEPEACGTCEYCRTTKKLKNFITIDDLID</sequence>
<evidence type="ECO:0000313" key="6">
    <source>
        <dbReference type="EMBL" id="KRN31429.1"/>
    </source>
</evidence>
<dbReference type="Proteomes" id="UP000051645">
    <property type="component" value="Unassembled WGS sequence"/>
</dbReference>
<gene>
    <name evidence="5" type="ORF">IV38_GL000093</name>
    <name evidence="6" type="ORF">IV40_GL001425</name>
</gene>
<dbReference type="Proteomes" id="UP000051751">
    <property type="component" value="Unassembled WGS sequence"/>
</dbReference>
<dbReference type="GO" id="GO:0005524">
    <property type="term" value="F:ATP binding"/>
    <property type="evidence" value="ECO:0007669"/>
    <property type="project" value="UniProtKB-KW"/>
</dbReference>
<proteinExistence type="predicted"/>
<dbReference type="EMBL" id="JQAZ01000004">
    <property type="protein sequence ID" value="KRN31429.1"/>
    <property type="molecule type" value="Genomic_DNA"/>
</dbReference>
<organism evidence="6 7">
    <name type="scientific">Lactobacillus selangorensis</name>
    <dbReference type="NCBI Taxonomy" id="81857"/>
    <lineage>
        <taxon>Bacteria</taxon>
        <taxon>Bacillati</taxon>
        <taxon>Bacillota</taxon>
        <taxon>Bacilli</taxon>
        <taxon>Lactobacillales</taxon>
        <taxon>Lactobacillaceae</taxon>
        <taxon>Lactobacillus</taxon>
    </lineage>
</organism>
<dbReference type="GO" id="GO:0004386">
    <property type="term" value="F:helicase activity"/>
    <property type="evidence" value="ECO:0007669"/>
    <property type="project" value="UniProtKB-KW"/>
</dbReference>
<keyword evidence="1" id="KW-0547">Nucleotide-binding</keyword>
<dbReference type="Pfam" id="PF12684">
    <property type="entry name" value="DUF3799"/>
    <property type="match status" value="1"/>
</dbReference>
<keyword evidence="2" id="KW-0347">Helicase</keyword>
<evidence type="ECO:0000313" key="5">
    <source>
        <dbReference type="EMBL" id="KRN29213.1"/>
    </source>
</evidence>
<dbReference type="Gene3D" id="3.90.320.10">
    <property type="match status" value="1"/>
</dbReference>
<evidence type="ECO:0000313" key="7">
    <source>
        <dbReference type="Proteomes" id="UP000051645"/>
    </source>
</evidence>
<dbReference type="PATRIC" id="fig|81857.3.peg.94"/>
<keyword evidence="3" id="KW-0067">ATP-binding</keyword>
<dbReference type="STRING" id="81857.IV38_GL000093"/>
<comment type="caution">
    <text evidence="6">The sequence shown here is derived from an EMBL/GenBank/DDBJ whole genome shotgun (WGS) entry which is preliminary data.</text>
</comment>
<reference evidence="7 8" key="1">
    <citation type="journal article" date="2015" name="Genome Announc.">
        <title>Expanding the biotechnology potential of lactobacilli through comparative genomics of 213 strains and associated genera.</title>
        <authorList>
            <person name="Sun Z."/>
            <person name="Harris H.M."/>
            <person name="McCann A."/>
            <person name="Guo C."/>
            <person name="Argimon S."/>
            <person name="Zhang W."/>
            <person name="Yang X."/>
            <person name="Jeffery I.B."/>
            <person name="Cooney J.C."/>
            <person name="Kagawa T.F."/>
            <person name="Liu W."/>
            <person name="Song Y."/>
            <person name="Salvetti E."/>
            <person name="Wrobel A."/>
            <person name="Rasinkangas P."/>
            <person name="Parkhill J."/>
            <person name="Rea M.C."/>
            <person name="O'Sullivan O."/>
            <person name="Ritari J."/>
            <person name="Douillard F.P."/>
            <person name="Paul Ross R."/>
            <person name="Yang R."/>
            <person name="Briner A.E."/>
            <person name="Felis G.E."/>
            <person name="de Vos W.M."/>
            <person name="Barrangou R."/>
            <person name="Klaenhammer T.R."/>
            <person name="Caufield P.W."/>
            <person name="Cui Y."/>
            <person name="Zhang H."/>
            <person name="O'Toole P.W."/>
        </authorList>
    </citation>
    <scope>NUCLEOTIDE SEQUENCE [LARGE SCALE GENOMIC DNA]</scope>
    <source>
        <strain evidence="5 8">ATCC BAA-66</strain>
        <strain evidence="6 7">DSM 13344</strain>
    </source>
</reference>
<accession>A0A0R2FYS3</accession>
<evidence type="ECO:0000256" key="2">
    <source>
        <dbReference type="ARBA" id="ARBA00022806"/>
    </source>
</evidence>
<feature type="domain" description="Putative exodeoxyribonuclease 8 PDDEXK-like" evidence="4">
    <location>
        <begin position="2"/>
        <end position="232"/>
    </location>
</feature>
<keyword evidence="7" id="KW-1185">Reference proteome</keyword>
<evidence type="ECO:0000313" key="8">
    <source>
        <dbReference type="Proteomes" id="UP000051751"/>
    </source>
</evidence>
<evidence type="ECO:0000256" key="1">
    <source>
        <dbReference type="ARBA" id="ARBA00022741"/>
    </source>
</evidence>
<dbReference type="InterPro" id="IPR011604">
    <property type="entry name" value="PDDEXK-like_dom_sf"/>
</dbReference>
<dbReference type="AlphaFoldDB" id="A0A0R2FYS3"/>
<protein>
    <recommendedName>
        <fullName evidence="4">Putative exodeoxyribonuclease 8 PDDEXK-like domain-containing protein</fullName>
    </recommendedName>
</protein>
<keyword evidence="2" id="KW-0378">Hydrolase</keyword>
<name>A0A0R2FYS3_9LACO</name>
<evidence type="ECO:0000256" key="3">
    <source>
        <dbReference type="ARBA" id="ARBA00022840"/>
    </source>
</evidence>
<dbReference type="InterPro" id="IPR024432">
    <property type="entry name" value="Put_RecE_PDDEXK-like_dom"/>
</dbReference>
<dbReference type="EMBL" id="JQAT01000001">
    <property type="protein sequence ID" value="KRN29213.1"/>
    <property type="molecule type" value="Genomic_DNA"/>
</dbReference>
<evidence type="ECO:0000259" key="4">
    <source>
        <dbReference type="Pfam" id="PF12684"/>
    </source>
</evidence>